<keyword evidence="1" id="KW-0812">Transmembrane</keyword>
<evidence type="ECO:0000313" key="3">
    <source>
        <dbReference type="EMBL" id="MBW74420.1"/>
    </source>
</evidence>
<sequence length="74" mass="8190">MRVALIVVVVIIIITDAEPFIVGVVTVVWHTCIMNPIHWLLTVATAISCCSAVRIHGSLYDHLLRVKTVTLQLI</sequence>
<proteinExistence type="predicted"/>
<feature type="signal peptide" evidence="2">
    <location>
        <begin position="1"/>
        <end position="17"/>
    </location>
</feature>
<dbReference type="AlphaFoldDB" id="A0A2M4DA15"/>
<protein>
    <recommendedName>
        <fullName evidence="4">Secreted protein</fullName>
    </recommendedName>
</protein>
<accession>A0A2M4DA15</accession>
<keyword evidence="1" id="KW-0472">Membrane</keyword>
<keyword evidence="1" id="KW-1133">Transmembrane helix</keyword>
<keyword evidence="2" id="KW-0732">Signal</keyword>
<feature type="transmembrane region" description="Helical" evidence="1">
    <location>
        <begin position="33"/>
        <end position="55"/>
    </location>
</feature>
<evidence type="ECO:0000256" key="1">
    <source>
        <dbReference type="SAM" id="Phobius"/>
    </source>
</evidence>
<evidence type="ECO:0000256" key="2">
    <source>
        <dbReference type="SAM" id="SignalP"/>
    </source>
</evidence>
<evidence type="ECO:0008006" key="4">
    <source>
        <dbReference type="Google" id="ProtNLM"/>
    </source>
</evidence>
<organism evidence="3">
    <name type="scientific">Anopheles darlingi</name>
    <name type="common">Mosquito</name>
    <dbReference type="NCBI Taxonomy" id="43151"/>
    <lineage>
        <taxon>Eukaryota</taxon>
        <taxon>Metazoa</taxon>
        <taxon>Ecdysozoa</taxon>
        <taxon>Arthropoda</taxon>
        <taxon>Hexapoda</taxon>
        <taxon>Insecta</taxon>
        <taxon>Pterygota</taxon>
        <taxon>Neoptera</taxon>
        <taxon>Endopterygota</taxon>
        <taxon>Diptera</taxon>
        <taxon>Nematocera</taxon>
        <taxon>Culicoidea</taxon>
        <taxon>Culicidae</taxon>
        <taxon>Anophelinae</taxon>
        <taxon>Anopheles</taxon>
    </lineage>
</organism>
<name>A0A2M4DA15_ANODA</name>
<feature type="chain" id="PRO_5014656464" description="Secreted protein" evidence="2">
    <location>
        <begin position="18"/>
        <end position="74"/>
    </location>
</feature>
<dbReference type="EMBL" id="GGFL01010242">
    <property type="protein sequence ID" value="MBW74420.1"/>
    <property type="molecule type" value="Transcribed_RNA"/>
</dbReference>
<reference evidence="3" key="1">
    <citation type="submission" date="2018-01" db="EMBL/GenBank/DDBJ databases">
        <title>An insight into the sialome of Amazonian anophelines.</title>
        <authorList>
            <person name="Ribeiro J.M."/>
            <person name="Scarpassa V."/>
            <person name="Calvo E."/>
        </authorList>
    </citation>
    <scope>NUCLEOTIDE SEQUENCE</scope>
</reference>